<name>A0A067DJN2_CITSI</name>
<sequence>MKSGLKWGSRTFCEGAVRSLQRHTRKYFKIMATSATHSLSFKLAIEGITGYYVTIKITFTELKPEKKAVSRSKKIPRGLAEAVPVCFLIGYQISWGDY</sequence>
<reference evidence="1 2" key="1">
    <citation type="submission" date="2014-04" db="EMBL/GenBank/DDBJ databases">
        <authorList>
            <consortium name="International Citrus Genome Consortium"/>
            <person name="Gmitter F."/>
            <person name="Chen C."/>
            <person name="Farmerie W."/>
            <person name="Harkins T."/>
            <person name="Desany B."/>
            <person name="Mohiuddin M."/>
            <person name="Kodira C."/>
            <person name="Borodovsky M."/>
            <person name="Lomsadze A."/>
            <person name="Burns P."/>
            <person name="Jenkins J."/>
            <person name="Prochnik S."/>
            <person name="Shu S."/>
            <person name="Chapman J."/>
            <person name="Pitluck S."/>
            <person name="Schmutz J."/>
            <person name="Rokhsar D."/>
        </authorList>
    </citation>
    <scope>NUCLEOTIDE SEQUENCE</scope>
</reference>
<evidence type="ECO:0000313" key="2">
    <source>
        <dbReference type="Proteomes" id="UP000027120"/>
    </source>
</evidence>
<gene>
    <name evidence="1" type="ORF">CISIN_1g034313mg</name>
</gene>
<keyword evidence="2" id="KW-1185">Reference proteome</keyword>
<protein>
    <submittedName>
        <fullName evidence="1">Uncharacterized protein</fullName>
    </submittedName>
</protein>
<organism evidence="1 2">
    <name type="scientific">Citrus sinensis</name>
    <name type="common">Sweet orange</name>
    <name type="synonym">Citrus aurantium var. sinensis</name>
    <dbReference type="NCBI Taxonomy" id="2711"/>
    <lineage>
        <taxon>Eukaryota</taxon>
        <taxon>Viridiplantae</taxon>
        <taxon>Streptophyta</taxon>
        <taxon>Embryophyta</taxon>
        <taxon>Tracheophyta</taxon>
        <taxon>Spermatophyta</taxon>
        <taxon>Magnoliopsida</taxon>
        <taxon>eudicotyledons</taxon>
        <taxon>Gunneridae</taxon>
        <taxon>Pentapetalae</taxon>
        <taxon>rosids</taxon>
        <taxon>malvids</taxon>
        <taxon>Sapindales</taxon>
        <taxon>Rutaceae</taxon>
        <taxon>Aurantioideae</taxon>
        <taxon>Citrus</taxon>
    </lineage>
</organism>
<dbReference type="Proteomes" id="UP000027120">
    <property type="component" value="Unassembled WGS sequence"/>
</dbReference>
<evidence type="ECO:0000313" key="1">
    <source>
        <dbReference type="EMBL" id="KDO41755.1"/>
    </source>
</evidence>
<proteinExistence type="predicted"/>
<accession>A0A067DJN2</accession>
<dbReference type="AlphaFoldDB" id="A0A067DJN2"/>
<dbReference type="EMBL" id="KK785571">
    <property type="protein sequence ID" value="KDO41755.1"/>
    <property type="molecule type" value="Genomic_DNA"/>
</dbReference>